<dbReference type="InterPro" id="IPR007421">
    <property type="entry name" value="Schlafen_AlbA_2_dom"/>
</dbReference>
<evidence type="ECO:0000259" key="1">
    <source>
        <dbReference type="Pfam" id="PF04326"/>
    </source>
</evidence>
<dbReference type="GO" id="GO:0005524">
    <property type="term" value="F:ATP binding"/>
    <property type="evidence" value="ECO:0007669"/>
    <property type="project" value="UniProtKB-KW"/>
</dbReference>
<accession>A0ABZ2FXB3</accession>
<evidence type="ECO:0000313" key="3">
    <source>
        <dbReference type="Proteomes" id="UP001382935"/>
    </source>
</evidence>
<keyword evidence="3" id="KW-1185">Reference proteome</keyword>
<sequence>MIRKDLDEITAEDLATLCTSSRAEDERIEFKESFTGGADLSAMSESQRDRALDNVAREITAFLNAGGGDLIIGIREHEGLAAELLPLPQAVDAAERLRRSLPSRIEPSPRALRIRSIAADDRGSVDGYIVARADSSLQAPHRVARSNEFYIRRGTETLPMSIAEVHDLTLSVRTAAERIDDKLKSELSSVREFRANNRIFQGGGFQFRVVYVPLQPTQISLEGKTLAALTNAQPVFYRNGTETRNDVAFRRLGSNWRPVLRGKLLEDWIEGATDQRAGYASKRVHTDGTVVFDWFVRYIPEGDLNSVALHIEWYQGFLAEICRNLLKLRSSQPNLNPGIVGVAMRNEPHSGNLPHLLVGSSMFQEQYALPRLERVHQLPNFMIVEDEQVLSFFTQAQEDLFAIAGTTGEIASLMQLGS</sequence>
<proteinExistence type="predicted"/>
<protein>
    <submittedName>
        <fullName evidence="2">ATP-binding protein</fullName>
    </submittedName>
</protein>
<dbReference type="InterPro" id="IPR038461">
    <property type="entry name" value="Schlafen_AlbA_2_dom_sf"/>
</dbReference>
<dbReference type="EMBL" id="CP145607">
    <property type="protein sequence ID" value="WWM69477.1"/>
    <property type="molecule type" value="Genomic_DNA"/>
</dbReference>
<dbReference type="RefSeq" id="WP_338501560.1">
    <property type="nucleotide sequence ID" value="NZ_CP145607.1"/>
</dbReference>
<feature type="domain" description="Schlafen AlbA-2" evidence="1">
    <location>
        <begin position="24"/>
        <end position="160"/>
    </location>
</feature>
<evidence type="ECO:0000313" key="2">
    <source>
        <dbReference type="EMBL" id="WWM69477.1"/>
    </source>
</evidence>
<organism evidence="2 3">
    <name type="scientific">Sphingomonas kaistensis</name>
    <dbReference type="NCBI Taxonomy" id="298708"/>
    <lineage>
        <taxon>Bacteria</taxon>
        <taxon>Pseudomonadati</taxon>
        <taxon>Pseudomonadota</taxon>
        <taxon>Alphaproteobacteria</taxon>
        <taxon>Sphingomonadales</taxon>
        <taxon>Sphingomonadaceae</taxon>
        <taxon>Sphingomonas</taxon>
    </lineage>
</organism>
<gene>
    <name evidence="2" type="ORF">V6R86_01870</name>
</gene>
<dbReference type="Proteomes" id="UP001382935">
    <property type="component" value="Chromosome"/>
</dbReference>
<reference evidence="2 3" key="1">
    <citation type="submission" date="2024-02" db="EMBL/GenBank/DDBJ databases">
        <title>Full genome sequence of Sphingomonas kaistensis.</title>
        <authorList>
            <person name="Poletto B.L."/>
            <person name="Silva G."/>
            <person name="Galante D."/>
            <person name="Campos K.R."/>
            <person name="Santos M.B.N."/>
            <person name="Sacchi C.T."/>
        </authorList>
    </citation>
    <scope>NUCLEOTIDE SEQUENCE [LARGE SCALE GENOMIC DNA]</scope>
    <source>
        <strain evidence="2 3">MA4R</strain>
    </source>
</reference>
<keyword evidence="2" id="KW-0547">Nucleotide-binding</keyword>
<dbReference type="Gene3D" id="3.30.950.30">
    <property type="entry name" value="Schlafen, AAA domain"/>
    <property type="match status" value="1"/>
</dbReference>
<name>A0ABZ2FXB3_9SPHN</name>
<keyword evidence="2" id="KW-0067">ATP-binding</keyword>
<dbReference type="Pfam" id="PF04326">
    <property type="entry name" value="SLFN_AlbA_2"/>
    <property type="match status" value="1"/>
</dbReference>